<protein>
    <submittedName>
        <fullName evidence="2">11786_t:CDS:1</fullName>
    </submittedName>
</protein>
<organism evidence="2 3">
    <name type="scientific">Gigaspora margarita</name>
    <dbReference type="NCBI Taxonomy" id="4874"/>
    <lineage>
        <taxon>Eukaryota</taxon>
        <taxon>Fungi</taxon>
        <taxon>Fungi incertae sedis</taxon>
        <taxon>Mucoromycota</taxon>
        <taxon>Glomeromycotina</taxon>
        <taxon>Glomeromycetes</taxon>
        <taxon>Diversisporales</taxon>
        <taxon>Gigasporaceae</taxon>
        <taxon>Gigaspora</taxon>
    </lineage>
</organism>
<dbReference type="InterPro" id="IPR046885">
    <property type="entry name" value="MnmA-like_C"/>
</dbReference>
<dbReference type="Pfam" id="PF20258">
    <property type="entry name" value="tRNA_Me_trans_C"/>
    <property type="match status" value="1"/>
</dbReference>
<evidence type="ECO:0000259" key="1">
    <source>
        <dbReference type="Pfam" id="PF20258"/>
    </source>
</evidence>
<keyword evidence="3" id="KW-1185">Reference proteome</keyword>
<dbReference type="EMBL" id="CAJVQB010005640">
    <property type="protein sequence ID" value="CAG8666523.1"/>
    <property type="molecule type" value="Genomic_DNA"/>
</dbReference>
<dbReference type="Gene3D" id="2.40.30.10">
    <property type="entry name" value="Translation factors"/>
    <property type="match status" value="1"/>
</dbReference>
<evidence type="ECO:0000313" key="2">
    <source>
        <dbReference type="EMBL" id="CAG8666523.1"/>
    </source>
</evidence>
<comment type="caution">
    <text evidence="2">The sequence shown here is derived from an EMBL/GenBank/DDBJ whole genome shotgun (WGS) entry which is preliminary data.</text>
</comment>
<feature type="domain" description="tRNA-specific 2-thiouridylase MnmA-like C-terminal" evidence="1">
    <location>
        <begin position="13"/>
        <end position="45"/>
    </location>
</feature>
<accession>A0ABN7USK0</accession>
<proteinExistence type="predicted"/>
<evidence type="ECO:0000313" key="3">
    <source>
        <dbReference type="Proteomes" id="UP000789901"/>
    </source>
</evidence>
<gene>
    <name evidence="2" type="ORF">GMARGA_LOCUS10178</name>
</gene>
<feature type="non-terminal residue" evidence="2">
    <location>
        <position position="1"/>
    </location>
</feature>
<name>A0ABN7USK0_GIGMA</name>
<sequence length="63" mass="7389">QLEITVKISSAVGFQELKVEFFEKQRYLTITPEQYVVFYCDNICLSREVIFNTEKNKENGNGH</sequence>
<reference evidence="2 3" key="1">
    <citation type="submission" date="2021-06" db="EMBL/GenBank/DDBJ databases">
        <authorList>
            <person name="Kallberg Y."/>
            <person name="Tangrot J."/>
            <person name="Rosling A."/>
        </authorList>
    </citation>
    <scope>NUCLEOTIDE SEQUENCE [LARGE SCALE GENOMIC DNA]</scope>
    <source>
        <strain evidence="2 3">120-4 pot B 10/14</strain>
    </source>
</reference>
<dbReference type="Proteomes" id="UP000789901">
    <property type="component" value="Unassembled WGS sequence"/>
</dbReference>